<dbReference type="GO" id="GO:0004038">
    <property type="term" value="F:allantoinase activity"/>
    <property type="evidence" value="ECO:0007669"/>
    <property type="project" value="TreeGrafter"/>
</dbReference>
<dbReference type="Gene3D" id="2.30.40.10">
    <property type="entry name" value="Urease, subunit C, domain 1"/>
    <property type="match status" value="1"/>
</dbReference>
<dbReference type="Proteomes" id="UP000048984">
    <property type="component" value="Unassembled WGS sequence"/>
</dbReference>
<dbReference type="EC" id="3.5.2.3" evidence="3"/>
<dbReference type="InterPro" id="IPR004722">
    <property type="entry name" value="DHOase"/>
</dbReference>
<dbReference type="InterPro" id="IPR032466">
    <property type="entry name" value="Metal_Hydrolase"/>
</dbReference>
<dbReference type="NCBIfam" id="TIGR00857">
    <property type="entry name" value="pyrC_multi"/>
    <property type="match status" value="1"/>
</dbReference>
<dbReference type="InterPro" id="IPR024403">
    <property type="entry name" value="DHOase_cat"/>
</dbReference>
<dbReference type="GO" id="GO:0004151">
    <property type="term" value="F:dihydroorotase activity"/>
    <property type="evidence" value="ECO:0007669"/>
    <property type="project" value="UniProtKB-EC"/>
</dbReference>
<accession>A0A0P6VWB9</accession>
<organism evidence="3 4">
    <name type="scientific">Prosthecodimorpha hirschii</name>
    <dbReference type="NCBI Taxonomy" id="665126"/>
    <lineage>
        <taxon>Bacteria</taxon>
        <taxon>Pseudomonadati</taxon>
        <taxon>Pseudomonadota</taxon>
        <taxon>Alphaproteobacteria</taxon>
        <taxon>Hyphomicrobiales</taxon>
        <taxon>Ancalomicrobiaceae</taxon>
        <taxon>Prosthecodimorpha</taxon>
    </lineage>
</organism>
<dbReference type="SUPFAM" id="SSF51338">
    <property type="entry name" value="Composite domain of metallo-dependent hydrolases"/>
    <property type="match status" value="1"/>
</dbReference>
<protein>
    <submittedName>
        <fullName evidence="3">Dihydroorotase</fullName>
        <ecNumber evidence="3">3.5.2.3</ecNumber>
    </submittedName>
</protein>
<dbReference type="PANTHER" id="PTHR43668:SF2">
    <property type="entry name" value="ALLANTOINASE"/>
    <property type="match status" value="1"/>
</dbReference>
<feature type="domain" description="Dihydroorotase catalytic" evidence="2">
    <location>
        <begin position="67"/>
        <end position="255"/>
    </location>
</feature>
<evidence type="ECO:0000256" key="1">
    <source>
        <dbReference type="ARBA" id="ARBA00022975"/>
    </source>
</evidence>
<dbReference type="STRING" id="665126.ABB55_01280"/>
<keyword evidence="1" id="KW-0665">Pyrimidine biosynthesis</keyword>
<keyword evidence="3" id="KW-0378">Hydrolase</keyword>
<evidence type="ECO:0000313" key="3">
    <source>
        <dbReference type="EMBL" id="KPL55605.1"/>
    </source>
</evidence>
<dbReference type="GO" id="GO:0005737">
    <property type="term" value="C:cytoplasm"/>
    <property type="evidence" value="ECO:0007669"/>
    <property type="project" value="TreeGrafter"/>
</dbReference>
<dbReference type="InterPro" id="IPR011059">
    <property type="entry name" value="Metal-dep_hydrolase_composite"/>
</dbReference>
<keyword evidence="4" id="KW-1185">Reference proteome</keyword>
<dbReference type="Gene3D" id="3.20.20.140">
    <property type="entry name" value="Metal-dependent hydrolases"/>
    <property type="match status" value="1"/>
</dbReference>
<evidence type="ECO:0000313" key="4">
    <source>
        <dbReference type="Proteomes" id="UP000048984"/>
    </source>
</evidence>
<name>A0A0P6VWB9_9HYPH</name>
<gene>
    <name evidence="3" type="ORF">ABB55_01280</name>
</gene>
<dbReference type="Pfam" id="PF12890">
    <property type="entry name" value="DHOase"/>
    <property type="match status" value="1"/>
</dbReference>
<dbReference type="GO" id="GO:0006221">
    <property type="term" value="P:pyrimidine nucleotide biosynthetic process"/>
    <property type="evidence" value="ECO:0007669"/>
    <property type="project" value="UniProtKB-KW"/>
</dbReference>
<sequence>MSEASSFRGRRGDDRPLVIAGARIVDPSRDLDAVGTVVVVDGRIAAAGPDALNQGVPDGAEVVDGAGRLVLPGLVDARVFVSEPGHEYRETFASASRAAAAGGVTTMITMPDTDPVIDDPALVDFVMRRARDTAVVRVHPMAALTRGCLGQEMVEIGLLQDAGAVAFTDGRRSVASAATMRRALTYARDFGALIAHHVEDSTLAGSGVVNEGEFATRLGLPGIPREAETIMLERDMRLVALTRGRYHAAQVSTADSVEILRAAKGRGLDVTAAVSIAHLTLNELDIGTYRSFLKLSPPLRAEDDRRAVIEGLADGTIDFVVSSHDPQDVETKRHPFAESADGAVGLETLLAAALRLVHNGEIGWSTLVAALSTRPAARLGLEGGTLKPGAPADLIVVDPQVSWVLDRAALLSRSKNTPFEDARFEGRVLRTLVAGRTVHAYR</sequence>
<comment type="caution">
    <text evidence="3">The sequence shown here is derived from an EMBL/GenBank/DDBJ whole genome shotgun (WGS) entry which is preliminary data.</text>
</comment>
<dbReference type="CDD" id="cd01317">
    <property type="entry name" value="DHOase_IIa"/>
    <property type="match status" value="1"/>
</dbReference>
<dbReference type="AlphaFoldDB" id="A0A0P6VWB9"/>
<proteinExistence type="predicted"/>
<reference evidence="3 4" key="1">
    <citation type="submission" date="2015-09" db="EMBL/GenBank/DDBJ databases">
        <authorList>
            <person name="Jackson K.R."/>
            <person name="Lunt B.L."/>
            <person name="Fisher J.N.B."/>
            <person name="Gardner A.V."/>
            <person name="Bailey M.E."/>
            <person name="Deus L.M."/>
            <person name="Earl A.S."/>
            <person name="Gibby P.D."/>
            <person name="Hartmann K.A."/>
            <person name="Liu J.E."/>
            <person name="Manci A.M."/>
            <person name="Nielsen D.A."/>
            <person name="Solomon M.B."/>
            <person name="Breakwell D.P."/>
            <person name="Burnett S.H."/>
            <person name="Grose J.H."/>
        </authorList>
    </citation>
    <scope>NUCLEOTIDE SEQUENCE [LARGE SCALE GENOMIC DNA]</scope>
    <source>
        <strain evidence="3 4">16</strain>
    </source>
</reference>
<dbReference type="GO" id="GO:0006145">
    <property type="term" value="P:purine nucleobase catabolic process"/>
    <property type="evidence" value="ECO:0007669"/>
    <property type="project" value="TreeGrafter"/>
</dbReference>
<evidence type="ECO:0000259" key="2">
    <source>
        <dbReference type="Pfam" id="PF12890"/>
    </source>
</evidence>
<dbReference type="GO" id="GO:0046872">
    <property type="term" value="F:metal ion binding"/>
    <property type="evidence" value="ECO:0007669"/>
    <property type="project" value="InterPro"/>
</dbReference>
<dbReference type="NCBIfam" id="NF006558">
    <property type="entry name" value="PRK09059.1"/>
    <property type="match status" value="1"/>
</dbReference>
<dbReference type="InterPro" id="IPR050138">
    <property type="entry name" value="DHOase/Allantoinase_Hydrolase"/>
</dbReference>
<reference evidence="3 4" key="2">
    <citation type="submission" date="2015-10" db="EMBL/GenBank/DDBJ databases">
        <title>Draft Genome Sequence of Prosthecomicrobium hirschii ATCC 27832.</title>
        <authorList>
            <person name="Daniel J."/>
            <person name="Givan S.A."/>
            <person name="Brun Y.V."/>
            <person name="Brown P.J."/>
        </authorList>
    </citation>
    <scope>NUCLEOTIDE SEQUENCE [LARGE SCALE GENOMIC DNA]</scope>
    <source>
        <strain evidence="3 4">16</strain>
    </source>
</reference>
<dbReference type="EMBL" id="LJYW01000001">
    <property type="protein sequence ID" value="KPL55605.1"/>
    <property type="molecule type" value="Genomic_DNA"/>
</dbReference>
<dbReference type="SUPFAM" id="SSF51556">
    <property type="entry name" value="Metallo-dependent hydrolases"/>
    <property type="match status" value="1"/>
</dbReference>
<dbReference type="PANTHER" id="PTHR43668">
    <property type="entry name" value="ALLANTOINASE"/>
    <property type="match status" value="1"/>
</dbReference>